<proteinExistence type="inferred from homology"/>
<evidence type="ECO:0000313" key="3">
    <source>
        <dbReference type="EMBL" id="SLM86254.1"/>
    </source>
</evidence>
<dbReference type="Proteomes" id="UP000195918">
    <property type="component" value="Unassembled WGS sequence"/>
</dbReference>
<name>A0A1X6WPL6_9ENTE</name>
<evidence type="ECO:0000256" key="1">
    <source>
        <dbReference type="ARBA" id="ARBA00006226"/>
    </source>
</evidence>
<reference evidence="4" key="1">
    <citation type="submission" date="2017-02" db="EMBL/GenBank/DDBJ databases">
        <authorList>
            <person name="Dridi B."/>
        </authorList>
    </citation>
    <scope>NUCLEOTIDE SEQUENCE [LARGE SCALE GENOMIC DNA]</scope>
    <source>
        <strain evidence="4">bH819</strain>
    </source>
</reference>
<organism evidence="3 4">
    <name type="scientific">Vagococcus fluvialis bH819</name>
    <dbReference type="NCBI Taxonomy" id="1255619"/>
    <lineage>
        <taxon>Bacteria</taxon>
        <taxon>Bacillati</taxon>
        <taxon>Bacillota</taxon>
        <taxon>Bacilli</taxon>
        <taxon>Lactobacillales</taxon>
        <taxon>Enterococcaceae</taxon>
        <taxon>Vagococcus</taxon>
    </lineage>
</organism>
<keyword evidence="4" id="KW-1185">Reference proteome</keyword>
<evidence type="ECO:0000256" key="2">
    <source>
        <dbReference type="ARBA" id="ARBA00022649"/>
    </source>
</evidence>
<dbReference type="PANTHER" id="PTHR35601">
    <property type="entry name" value="TOXIN RELE"/>
    <property type="match status" value="1"/>
</dbReference>
<dbReference type="PANTHER" id="PTHR35601:SF1">
    <property type="entry name" value="TOXIN RELE"/>
    <property type="match status" value="1"/>
</dbReference>
<accession>A0A1X6WPL6</accession>
<evidence type="ECO:0000313" key="4">
    <source>
        <dbReference type="Proteomes" id="UP000195918"/>
    </source>
</evidence>
<sequence>MDKHQARLILSWISKNLEGNEFPRSHGKGLVGNQSGQWRYRIGDYRLIANIDDETITILILEIGHRRDIYQ</sequence>
<protein>
    <submittedName>
        <fullName evidence="3">RelE/StbE replicon stabilization toxin</fullName>
    </submittedName>
</protein>
<dbReference type="InterPro" id="IPR035093">
    <property type="entry name" value="RelE/ParE_toxin_dom_sf"/>
</dbReference>
<keyword evidence="2" id="KW-1277">Toxin-antitoxin system</keyword>
<dbReference type="Pfam" id="PF05016">
    <property type="entry name" value="ParE_toxin"/>
    <property type="match status" value="1"/>
</dbReference>
<dbReference type="Gene3D" id="3.30.2310.20">
    <property type="entry name" value="RelE-like"/>
    <property type="match status" value="1"/>
</dbReference>
<dbReference type="AlphaFoldDB" id="A0A1X6WPL6"/>
<comment type="similarity">
    <text evidence="1">Belongs to the RelE toxin family.</text>
</comment>
<dbReference type="OrthoDB" id="9805098at2"/>
<dbReference type="SUPFAM" id="SSF143011">
    <property type="entry name" value="RelE-like"/>
    <property type="match status" value="1"/>
</dbReference>
<dbReference type="EMBL" id="FWFD01000014">
    <property type="protein sequence ID" value="SLM86254.1"/>
    <property type="molecule type" value="Genomic_DNA"/>
</dbReference>
<gene>
    <name evidence="3" type="ORF">FM121_09205</name>
</gene>
<dbReference type="InterPro" id="IPR007712">
    <property type="entry name" value="RelE/ParE_toxin"/>
</dbReference>